<dbReference type="SUPFAM" id="SSF49854">
    <property type="entry name" value="Spermadhesin, CUB domain"/>
    <property type="match status" value="1"/>
</dbReference>
<dbReference type="CDD" id="cd00041">
    <property type="entry name" value="CUB"/>
    <property type="match status" value="1"/>
</dbReference>
<proteinExistence type="predicted"/>
<protein>
    <recommendedName>
        <fullName evidence="3">CUB domain-containing protein</fullName>
    </recommendedName>
</protein>
<dbReference type="GeneTree" id="ENSGT00940000155701"/>
<evidence type="ECO:0000313" key="4">
    <source>
        <dbReference type="Ensembl" id="ENSCMIP00000039053.1"/>
    </source>
</evidence>
<evidence type="ECO:0000259" key="3">
    <source>
        <dbReference type="PROSITE" id="PS01180"/>
    </source>
</evidence>
<reference evidence="4" key="4">
    <citation type="submission" date="2025-08" db="UniProtKB">
        <authorList>
            <consortium name="Ensembl"/>
        </authorList>
    </citation>
    <scope>IDENTIFICATION</scope>
</reference>
<evidence type="ECO:0000256" key="2">
    <source>
        <dbReference type="PROSITE-ProRule" id="PRU00059"/>
    </source>
</evidence>
<dbReference type="Proteomes" id="UP000314986">
    <property type="component" value="Unassembled WGS sequence"/>
</dbReference>
<reference evidence="4" key="5">
    <citation type="submission" date="2025-09" db="UniProtKB">
        <authorList>
            <consortium name="Ensembl"/>
        </authorList>
    </citation>
    <scope>IDENTIFICATION</scope>
</reference>
<dbReference type="Pfam" id="PF00431">
    <property type="entry name" value="CUB"/>
    <property type="match status" value="1"/>
</dbReference>
<keyword evidence="1" id="KW-1015">Disulfide bond</keyword>
<dbReference type="AlphaFoldDB" id="A0A4W3JLY7"/>
<dbReference type="Ensembl" id="ENSCMIT00000039617.1">
    <property type="protein sequence ID" value="ENSCMIP00000039053.1"/>
    <property type="gene ID" value="ENSCMIG00000016376.1"/>
</dbReference>
<dbReference type="Gene3D" id="2.60.120.290">
    <property type="entry name" value="Spermadhesin, CUB domain"/>
    <property type="match status" value="1"/>
</dbReference>
<reference evidence="5" key="1">
    <citation type="journal article" date="2006" name="Science">
        <title>Ancient noncoding elements conserved in the human genome.</title>
        <authorList>
            <person name="Venkatesh B."/>
            <person name="Kirkness E.F."/>
            <person name="Loh Y.H."/>
            <person name="Halpern A.L."/>
            <person name="Lee A.P."/>
            <person name="Johnson J."/>
            <person name="Dandona N."/>
            <person name="Viswanathan L.D."/>
            <person name="Tay A."/>
            <person name="Venter J.C."/>
            <person name="Strausberg R.L."/>
            <person name="Brenner S."/>
        </authorList>
    </citation>
    <scope>NUCLEOTIDE SEQUENCE [LARGE SCALE GENOMIC DNA]</scope>
</reference>
<evidence type="ECO:0000256" key="1">
    <source>
        <dbReference type="ARBA" id="ARBA00023157"/>
    </source>
</evidence>
<dbReference type="InterPro" id="IPR000859">
    <property type="entry name" value="CUB_dom"/>
</dbReference>
<reference evidence="5" key="3">
    <citation type="journal article" date="2014" name="Nature">
        <title>Elephant shark genome provides unique insights into gnathostome evolution.</title>
        <authorList>
            <consortium name="International Elephant Shark Genome Sequencing Consortium"/>
            <person name="Venkatesh B."/>
            <person name="Lee A.P."/>
            <person name="Ravi V."/>
            <person name="Maurya A.K."/>
            <person name="Lian M.M."/>
            <person name="Swann J.B."/>
            <person name="Ohta Y."/>
            <person name="Flajnik M.F."/>
            <person name="Sutoh Y."/>
            <person name="Kasahara M."/>
            <person name="Hoon S."/>
            <person name="Gangu V."/>
            <person name="Roy S.W."/>
            <person name="Irimia M."/>
            <person name="Korzh V."/>
            <person name="Kondrychyn I."/>
            <person name="Lim Z.W."/>
            <person name="Tay B.H."/>
            <person name="Tohari S."/>
            <person name="Kong K.W."/>
            <person name="Ho S."/>
            <person name="Lorente-Galdos B."/>
            <person name="Quilez J."/>
            <person name="Marques-Bonet T."/>
            <person name="Raney B.J."/>
            <person name="Ingham P.W."/>
            <person name="Tay A."/>
            <person name="Hillier L.W."/>
            <person name="Minx P."/>
            <person name="Boehm T."/>
            <person name="Wilson R.K."/>
            <person name="Brenner S."/>
            <person name="Warren W.C."/>
        </authorList>
    </citation>
    <scope>NUCLEOTIDE SEQUENCE [LARGE SCALE GENOMIC DNA]</scope>
</reference>
<dbReference type="PROSITE" id="PS01180">
    <property type="entry name" value="CUB"/>
    <property type="match status" value="1"/>
</dbReference>
<evidence type="ECO:0000313" key="5">
    <source>
        <dbReference type="Proteomes" id="UP000314986"/>
    </source>
</evidence>
<name>A0A4W3JLY7_CALMI</name>
<organism evidence="4 5">
    <name type="scientific">Callorhinchus milii</name>
    <name type="common">Ghost shark</name>
    <dbReference type="NCBI Taxonomy" id="7868"/>
    <lineage>
        <taxon>Eukaryota</taxon>
        <taxon>Metazoa</taxon>
        <taxon>Chordata</taxon>
        <taxon>Craniata</taxon>
        <taxon>Vertebrata</taxon>
        <taxon>Chondrichthyes</taxon>
        <taxon>Holocephali</taxon>
        <taxon>Chimaeriformes</taxon>
        <taxon>Callorhinchidae</taxon>
        <taxon>Callorhinchus</taxon>
    </lineage>
</organism>
<reference evidence="5" key="2">
    <citation type="journal article" date="2007" name="PLoS Biol.">
        <title>Survey sequencing and comparative analysis of the elephant shark (Callorhinchus milii) genome.</title>
        <authorList>
            <person name="Venkatesh B."/>
            <person name="Kirkness E.F."/>
            <person name="Loh Y.H."/>
            <person name="Halpern A.L."/>
            <person name="Lee A.P."/>
            <person name="Johnson J."/>
            <person name="Dandona N."/>
            <person name="Viswanathan L.D."/>
            <person name="Tay A."/>
            <person name="Venter J.C."/>
            <person name="Strausberg R.L."/>
            <person name="Brenner S."/>
        </authorList>
    </citation>
    <scope>NUCLEOTIDE SEQUENCE [LARGE SCALE GENOMIC DNA]</scope>
</reference>
<feature type="domain" description="CUB" evidence="3">
    <location>
        <begin position="22"/>
        <end position="94"/>
    </location>
</feature>
<comment type="caution">
    <text evidence="2">Lacks conserved residue(s) required for the propagation of feature annotation.</text>
</comment>
<dbReference type="InterPro" id="IPR035914">
    <property type="entry name" value="Sperma_CUB_dom_sf"/>
</dbReference>
<keyword evidence="5" id="KW-1185">Reference proteome</keyword>
<sequence>DEGFIKTQGSEAITCIMQEAPCGGHLTAPSGIILSPGWPGYYKDSLNCEWVIEARPRYCLLYLPRPQPSHVRNPRTHSLSSLFLDITQHPVCLD</sequence>
<accession>A0A4W3JLY7</accession>